<comment type="catalytic activity">
    <reaction evidence="22">
        <text>GTP + H2O = GDP + phosphate + H(+)</text>
        <dbReference type="Rhea" id="RHEA:19669"/>
        <dbReference type="ChEBI" id="CHEBI:15377"/>
        <dbReference type="ChEBI" id="CHEBI:15378"/>
        <dbReference type="ChEBI" id="CHEBI:37565"/>
        <dbReference type="ChEBI" id="CHEBI:43474"/>
        <dbReference type="ChEBI" id="CHEBI:58189"/>
    </reaction>
</comment>
<dbReference type="EC" id="2.7.7.48" evidence="3"/>
<comment type="catalytic activity">
    <reaction evidence="21">
        <text>a 5'-end (5'-triphosphoguanosine)-adenylyl-adenylyl-cytidylyl-adenosine in mRNA + 2 S-adenosyl-L-methionine = a 5'-end (N(7)-methyl 5'-triphosphoguanosine)-(2'-O-methyladenylyl)-adenylyl-cytidylyl-adenosine in mRNA + 2 S-adenosyl-L-homocysteine + H(+)</text>
        <dbReference type="Rhea" id="RHEA:65376"/>
        <dbReference type="Rhea" id="RHEA-COMP:16797"/>
        <dbReference type="Rhea" id="RHEA-COMP:16798"/>
        <dbReference type="ChEBI" id="CHEBI:15378"/>
        <dbReference type="ChEBI" id="CHEBI:57856"/>
        <dbReference type="ChEBI" id="CHEBI:59789"/>
        <dbReference type="ChEBI" id="CHEBI:156483"/>
        <dbReference type="ChEBI" id="CHEBI:156484"/>
        <dbReference type="EC" id="2.1.1.375"/>
    </reaction>
</comment>
<evidence type="ECO:0000256" key="22">
    <source>
        <dbReference type="ARBA" id="ARBA00048548"/>
    </source>
</evidence>
<evidence type="ECO:0000256" key="15">
    <source>
        <dbReference type="ARBA" id="ARBA00023268"/>
    </source>
</evidence>
<dbReference type="EMBL" id="MH323437">
    <property type="protein sequence ID" value="AZN18347.1"/>
    <property type="molecule type" value="Genomic_RNA"/>
</dbReference>
<dbReference type="Pfam" id="PF14318">
    <property type="entry name" value="Mononeg_mRNAcap"/>
    <property type="match status" value="1"/>
</dbReference>
<evidence type="ECO:0000256" key="3">
    <source>
        <dbReference type="ARBA" id="ARBA00012494"/>
    </source>
</evidence>
<evidence type="ECO:0000256" key="11">
    <source>
        <dbReference type="ARBA" id="ARBA00022844"/>
    </source>
</evidence>
<feature type="region of interest" description="Disordered" evidence="23">
    <location>
        <begin position="1"/>
        <end position="40"/>
    </location>
</feature>
<evidence type="ECO:0000256" key="8">
    <source>
        <dbReference type="ARBA" id="ARBA00022695"/>
    </source>
</evidence>
<accession>A0A4P2UTG7</accession>
<keyword evidence="9" id="KW-0547">Nucleotide-binding</keyword>
<sequence>MESNKENSWSQSEEWESSNTDSDDQTKVSPGGSGTTAGSYHCKSALRTHESNMKLFLYKTSYMKLHSYFSVPSYNEECLLLLPDLWRSFYIKSHGLDRRICQHTVREHIAPTTSFDRWSRQTLNSIVNGDILKDILISEKPLWRLNEGFDVEGILADYKQLLNSNMRFLQLLYFMNLSLVVLNYRPSDTRPDVKVELPGIVSDLTEDIYSVNYNRFFKLYIHKECVRVITPCFDQILQKDIYLTLCDKINERFNVVIGSFLISRLSMIQKDDPSNYDTEIVRHVRSIISWGDNLLYKEKNNAYDLIGKYEAYCVSSILRYDDPMVWDNTEFQNNLLDDDRTTQPHLHPYAVELCTLLNNIPVPILAEVHGLWRIWGHPIIDLEGGMKKMETTCMKKHNVDKKETAIGERTFKMILMKNYYNKHGHYPLNTMTSITLFTSYRDHLSQDDILTYIANKGVYDERSYIHKCLREESSIHEKNSLYSHSDWDQVVLLQSFQIPHSINLATMIKDKAISQTRSELITSVLTKNSVFDSTKRRGVLKWLNEQTIRLKDYLLGIDKNGLPEDDRIIGLYPKERELKTKARFFSLMSYNMRMYITATEEILGKYLLPYFPMITMSDSLLNMIIRLYNMTTCIGASNSKVVYSMNIDFSKWNQNMREETNDNIFKCIDRFIGFRSLISRTHSIFRQSYLYLCSGEYVPTIIKGALTAISPYSRIGDGSGKEGLRQKGWTITTVCDIVSLAFLHGVAIELIGGGDNQVLTVEIRSFNKNQRLTAEEQMSKIKERMIRFRNALAKKMEKRGLPLKLEETWISHRLLMYNKIMYLDGVPLPGRLKVISRLFSNSNEGITTLGNITSTLGTGYQALSSKDYDPLLTWIISRTLTHINLGQFYLFNPISGTRRLDQQILRSKENMQRGLGVFGFDGSMQIINEKKKELISFSTDDTLSFDELFMICLFYHKILGGPGIGTPLSYIMKGFPDPLSEALCHNYTLMDTTVVHFLKKSLDCITSVEKSNIQHWEHLLEDPVSINHNAPAHGIAALRENAERVLKSAKIKNVQFKELISIGDTDYLRTLSATLCKPFDVEPRILHDVAGATIPGYVNTIISKVDQSSTINKLAADADVISSVYTSEVLYYMFLATKIKVRKGHIRTDCPTRDARSLRNTTWGRNIIGVTTPHPAGFLYPMRHGSGDTACDQNYISTLVQRSSSSYSLTRGPFKPYFGSYTSEKFKSGVLASAYGDEDLLKRSLKIQKLLGWRYQRGTMMYRIIQGILSCVTDADPNKFVPNIEEITGDVEHRYHDMATKHGGIPANLIKYYTWVSCNTTTFSDHSKGAANETLHFQASIIYCSMLSIIATKCSMKSTSICHYHEKCRECIQPITLPTEEDSMVSSIDLLSCPANNLMYVKEADIPVHYSNHISYLRTCEKTNKMRDRGGTVVGIDERQCRGTWLLLAVATLIGQKTLKRSNVRLLLDSLSYDEIVYLTRSTFQYKKFVASEPVGQLDACDVEDIMERSSMFIKEILLCPKVVTTLMEAGIPLYADQQSAVVPLLTMITKDISYIDDAIRQASGKYQDPEYQITRVLLLLSLNPSLGTCTICVQGANKFIQGEDAPACRLHGDLATPKKFHLYSLDKLGRYKGLPLIGTTGVTISRKRKAPSLLESIKRAKSNHDERQIKRRLGDFLYVTDDKSRLLMTALSDIWSKYSLNCTEQETIRSIRDATVLLPNSDRSVLVGGDMGEVMWIVQGILHCFRTISIHKKSSRATHRVSSSSESILCLVEITPHSDRVDIWIKALLLIDLKLAISRAHVPVILVPFIANIVDFESSQLTLLTEIVVGYNKSRVPTSKLQVYDKGDLSLDLNTWVHNADAIISLTVSAMGLTVREIPIYILTDTTLSHIILKEISESMRLSGNYQKSELCIILPDIHVTEKCPCIFQIIPSDEQRHLSEDLLFSSLMIHKFTMDHVVSDYLSDMKVTDHELSIYYCLYQRLVRVKGGVLSESLYLSIIQQLAGGLCEFALKSSKDMTLPWRCTAIIRMILALRILTDKDRESAISYYTALHSASYKVGTYKTVLLHKGYDRPTMGVCNWTPGTLGSRVWEAVKDMERWLVVAWKDSHTKTNKILL</sequence>
<evidence type="ECO:0000256" key="7">
    <source>
        <dbReference type="ARBA" id="ARBA00022691"/>
    </source>
</evidence>
<keyword evidence="7" id="KW-0949">S-adenosyl-L-methionine</keyword>
<keyword evidence="5" id="KW-0507">mRNA processing</keyword>
<evidence type="ECO:0000256" key="5">
    <source>
        <dbReference type="ARBA" id="ARBA00022664"/>
    </source>
</evidence>
<evidence type="ECO:0000256" key="20">
    <source>
        <dbReference type="ARBA" id="ARBA00047332"/>
    </source>
</evidence>
<evidence type="ECO:0000256" key="6">
    <source>
        <dbReference type="ARBA" id="ARBA00022679"/>
    </source>
</evidence>
<keyword evidence="26" id="KW-1185">Reference proteome</keyword>
<dbReference type="GO" id="GO:0005524">
    <property type="term" value="F:ATP binding"/>
    <property type="evidence" value="ECO:0007669"/>
    <property type="project" value="UniProtKB-KW"/>
</dbReference>
<proteinExistence type="predicted"/>
<dbReference type="GO" id="GO:0030430">
    <property type="term" value="C:host cell cytoplasm"/>
    <property type="evidence" value="ECO:0007669"/>
    <property type="project" value="UniProtKB-SubCell"/>
</dbReference>
<dbReference type="GO" id="GO:0003968">
    <property type="term" value="F:RNA-directed RNA polymerase activity"/>
    <property type="evidence" value="ECO:0007669"/>
    <property type="project" value="UniProtKB-KW"/>
</dbReference>
<evidence type="ECO:0000256" key="9">
    <source>
        <dbReference type="ARBA" id="ARBA00022741"/>
    </source>
</evidence>
<keyword evidence="8" id="KW-0548">Nucleotidyltransferase</keyword>
<evidence type="ECO:0000256" key="23">
    <source>
        <dbReference type="SAM" id="MobiDB-lite"/>
    </source>
</evidence>
<evidence type="ECO:0000259" key="24">
    <source>
        <dbReference type="PROSITE" id="PS50526"/>
    </source>
</evidence>
<evidence type="ECO:0000256" key="2">
    <source>
        <dbReference type="ARBA" id="ARBA00004328"/>
    </source>
</evidence>
<keyword evidence="11" id="KW-0946">Virion</keyword>
<keyword evidence="10" id="KW-0067">ATP-binding</keyword>
<evidence type="ECO:0000256" key="4">
    <source>
        <dbReference type="ARBA" id="ARBA00022484"/>
    </source>
</evidence>
<dbReference type="InterPro" id="IPR026890">
    <property type="entry name" value="Mononeg_mRNAcap"/>
</dbReference>
<evidence type="ECO:0000256" key="19">
    <source>
        <dbReference type="ARBA" id="ARBA00031012"/>
    </source>
</evidence>
<evidence type="ECO:0000256" key="14">
    <source>
        <dbReference type="ARBA" id="ARBA00023200"/>
    </source>
</evidence>
<comment type="subcellular location">
    <subcellularLocation>
        <location evidence="1">Host cytoplasm</location>
    </subcellularLocation>
    <subcellularLocation>
        <location evidence="2">Virion</location>
    </subcellularLocation>
</comment>
<evidence type="ECO:0000313" key="25">
    <source>
        <dbReference type="EMBL" id="AZN18347.1"/>
    </source>
</evidence>
<keyword evidence="13" id="KW-0506">mRNA capping</keyword>
<keyword evidence="4 25" id="KW-0696">RNA-directed RNA polymerase</keyword>
<evidence type="ECO:0000256" key="13">
    <source>
        <dbReference type="ARBA" id="ARBA00023042"/>
    </source>
</evidence>
<evidence type="ECO:0000256" key="1">
    <source>
        <dbReference type="ARBA" id="ARBA00004192"/>
    </source>
</evidence>
<comment type="catalytic activity">
    <reaction evidence="17">
        <text>a 5'-end (5'-triphosphoguanosine)-(2'-O-methyladenylyl)-adenylyl-cytidylyl-adenosine in mRNA + S-adenosyl-L-methionine = a 5'-end (N(7)-methyl 5'-triphosphoguanosine)-(2'-O-methyladenylyl)-adenylyl-cytidylyl-adenosine in mRNA + S-adenosyl-L-homocysteine</text>
        <dbReference type="Rhea" id="RHEA:65440"/>
        <dbReference type="Rhea" id="RHEA-COMP:16798"/>
        <dbReference type="Rhea" id="RHEA-COMP:16801"/>
        <dbReference type="ChEBI" id="CHEBI:57856"/>
        <dbReference type="ChEBI" id="CHEBI:59789"/>
        <dbReference type="ChEBI" id="CHEBI:156482"/>
        <dbReference type="ChEBI" id="CHEBI:156483"/>
    </reaction>
</comment>
<protein>
    <recommendedName>
        <fullName evidence="3">RNA-directed RNA polymerase</fullName>
        <ecNumber evidence="3">2.7.7.48</ecNumber>
    </recommendedName>
    <alternativeName>
        <fullName evidence="19">Replicase</fullName>
    </alternativeName>
    <alternativeName>
        <fullName evidence="18">Transcriptase</fullName>
    </alternativeName>
</protein>
<keyword evidence="14" id="KW-1035">Host cytoplasm</keyword>
<evidence type="ECO:0000256" key="18">
    <source>
        <dbReference type="ARBA" id="ARBA00030436"/>
    </source>
</evidence>
<evidence type="ECO:0000256" key="16">
    <source>
        <dbReference type="ARBA" id="ARBA00024494"/>
    </source>
</evidence>
<feature type="domain" description="RdRp catalytic" evidence="24">
    <location>
        <begin position="641"/>
        <end position="825"/>
    </location>
</feature>
<dbReference type="Pfam" id="PF00946">
    <property type="entry name" value="Mononeg_RNA_pol"/>
    <property type="match status" value="2"/>
</dbReference>
<dbReference type="InterPro" id="IPR014023">
    <property type="entry name" value="Mononeg_RNA_pol_cat"/>
</dbReference>
<feature type="compositionally biased region" description="Low complexity" evidence="23">
    <location>
        <begin position="1"/>
        <end position="12"/>
    </location>
</feature>
<comment type="catalytic activity">
    <reaction evidence="16">
        <text>a 5'-end triphospho-adenylyl-adenylyl-cytidylyl-adenosine in mRNA + GDP + H(+) = a 5'-end (5'-triphosphoguanosine)-adenylyl-adenylyl-cytidylyl-adenosine in mRNA + diphosphate</text>
        <dbReference type="Rhea" id="RHEA:65436"/>
        <dbReference type="Rhea" id="RHEA-COMP:16797"/>
        <dbReference type="Rhea" id="RHEA-COMP:16799"/>
        <dbReference type="ChEBI" id="CHEBI:15378"/>
        <dbReference type="ChEBI" id="CHEBI:33019"/>
        <dbReference type="ChEBI" id="CHEBI:58189"/>
        <dbReference type="ChEBI" id="CHEBI:156484"/>
        <dbReference type="ChEBI" id="CHEBI:156503"/>
        <dbReference type="EC" id="2.7.7.88"/>
    </reaction>
</comment>
<name>A0A4P2UTG7_9RHAB</name>
<evidence type="ECO:0000256" key="10">
    <source>
        <dbReference type="ARBA" id="ARBA00022840"/>
    </source>
</evidence>
<dbReference type="GO" id="GO:0004482">
    <property type="term" value="F:mRNA 5'-cap (guanine-N7-)-methyltransferase activity"/>
    <property type="evidence" value="ECO:0007669"/>
    <property type="project" value="InterPro"/>
</dbReference>
<evidence type="ECO:0000256" key="17">
    <source>
        <dbReference type="ARBA" id="ARBA00024499"/>
    </source>
</evidence>
<dbReference type="GO" id="GO:0044423">
    <property type="term" value="C:virion component"/>
    <property type="evidence" value="ECO:0007669"/>
    <property type="project" value="UniProtKB-KW"/>
</dbReference>
<dbReference type="Proteomes" id="UP000682886">
    <property type="component" value="Segment"/>
</dbReference>
<reference evidence="25" key="1">
    <citation type="journal article" date="2019" name="Viruses">
        <title>Discovery of Four Novel Viruses Associated with Flower Yellowing Disease of Green Sichuan Pepper (Zanthoxylum armatum) by Virome Analysis.</title>
        <authorList>
            <person name="Cao M."/>
            <person name="Zhang S."/>
            <person name="Li M."/>
            <person name="Liu Y."/>
            <person name="Dong P."/>
            <person name="Li S."/>
            <person name="Kuang M."/>
            <person name="Li R."/>
            <person name="Zhou Y."/>
        </authorList>
    </citation>
    <scope>NUCLEOTIDE SEQUENCE</scope>
    <source>
        <strain evidence="25">ZPNu1</strain>
    </source>
</reference>
<evidence type="ECO:0000256" key="21">
    <source>
        <dbReference type="ARBA" id="ARBA00047370"/>
    </source>
</evidence>
<keyword evidence="12" id="KW-0693">Viral RNA replication</keyword>
<keyword evidence="6" id="KW-0808">Transferase</keyword>
<evidence type="ECO:0000313" key="26">
    <source>
        <dbReference type="Proteomes" id="UP000682886"/>
    </source>
</evidence>
<organism evidence="25">
    <name type="scientific">Zhuye pepper nucleorhabdovirus</name>
    <dbReference type="NCBI Taxonomy" id="2496274"/>
    <lineage>
        <taxon>Viruses</taxon>
        <taxon>Riboviria</taxon>
        <taxon>Orthornavirae</taxon>
        <taxon>Negarnaviricota</taxon>
        <taxon>Haploviricotina</taxon>
        <taxon>Monjiviricetes</taxon>
        <taxon>Mononegavirales</taxon>
        <taxon>Rhabdoviridae</taxon>
        <taxon>Betarhabdovirinae</taxon>
        <taxon>Betanucleorhabdovirus</taxon>
        <taxon>Betanucleorhabdovirus zanthoxyli</taxon>
    </lineage>
</organism>
<dbReference type="PROSITE" id="PS50526">
    <property type="entry name" value="RDRP_SSRNA_NEG_NONSEG"/>
    <property type="match status" value="1"/>
</dbReference>
<keyword evidence="15" id="KW-0511">Multifunctional enzyme</keyword>
<comment type="catalytic activity">
    <reaction evidence="20">
        <text>a 5'-end (5'-triphosphoguanosine)-adenylyl-adenylyl-cytidylyl-adenosine in mRNA + S-adenosyl-L-methionine = a 5'-end (5'-triphosphoguanosine)-(2'-O-methyladenylyl)-adenylyl-cytidylyl-adenosine in mRNA + S-adenosyl-L-homocysteine + H(+)</text>
        <dbReference type="Rhea" id="RHEA:65380"/>
        <dbReference type="Rhea" id="RHEA-COMP:16797"/>
        <dbReference type="Rhea" id="RHEA-COMP:16801"/>
        <dbReference type="ChEBI" id="CHEBI:15378"/>
        <dbReference type="ChEBI" id="CHEBI:57856"/>
        <dbReference type="ChEBI" id="CHEBI:59789"/>
        <dbReference type="ChEBI" id="CHEBI:156482"/>
        <dbReference type="ChEBI" id="CHEBI:156484"/>
    </reaction>
</comment>
<evidence type="ECO:0000256" key="12">
    <source>
        <dbReference type="ARBA" id="ARBA00022953"/>
    </source>
</evidence>